<dbReference type="RefSeq" id="WP_378270144.1">
    <property type="nucleotide sequence ID" value="NZ_JBHUKR010000022.1"/>
</dbReference>
<evidence type="ECO:0000256" key="2">
    <source>
        <dbReference type="SAM" id="Phobius"/>
    </source>
</evidence>
<accession>A0ABW5G3D3</accession>
<evidence type="ECO:0000313" key="3">
    <source>
        <dbReference type="EMBL" id="MFD2421513.1"/>
    </source>
</evidence>
<keyword evidence="2" id="KW-1133">Transmembrane helix</keyword>
<organism evidence="3 4">
    <name type="scientific">Amycolatopsis pigmentata</name>
    <dbReference type="NCBI Taxonomy" id="450801"/>
    <lineage>
        <taxon>Bacteria</taxon>
        <taxon>Bacillati</taxon>
        <taxon>Actinomycetota</taxon>
        <taxon>Actinomycetes</taxon>
        <taxon>Pseudonocardiales</taxon>
        <taxon>Pseudonocardiaceae</taxon>
        <taxon>Amycolatopsis</taxon>
    </lineage>
</organism>
<name>A0ABW5G3D3_9PSEU</name>
<evidence type="ECO:0000313" key="4">
    <source>
        <dbReference type="Proteomes" id="UP001597417"/>
    </source>
</evidence>
<keyword evidence="2" id="KW-0812">Transmembrane</keyword>
<reference evidence="4" key="1">
    <citation type="journal article" date="2019" name="Int. J. Syst. Evol. Microbiol.">
        <title>The Global Catalogue of Microorganisms (GCM) 10K type strain sequencing project: providing services to taxonomists for standard genome sequencing and annotation.</title>
        <authorList>
            <consortium name="The Broad Institute Genomics Platform"/>
            <consortium name="The Broad Institute Genome Sequencing Center for Infectious Disease"/>
            <person name="Wu L."/>
            <person name="Ma J."/>
        </authorList>
    </citation>
    <scope>NUCLEOTIDE SEQUENCE [LARGE SCALE GENOMIC DNA]</scope>
    <source>
        <strain evidence="4">CGMCC 4.7645</strain>
    </source>
</reference>
<feature type="compositionally biased region" description="Acidic residues" evidence="1">
    <location>
        <begin position="374"/>
        <end position="384"/>
    </location>
</feature>
<evidence type="ECO:0000256" key="1">
    <source>
        <dbReference type="SAM" id="MobiDB-lite"/>
    </source>
</evidence>
<keyword evidence="4" id="KW-1185">Reference proteome</keyword>
<dbReference type="InterPro" id="IPR045931">
    <property type="entry name" value="DUF6350"/>
</dbReference>
<proteinExistence type="predicted"/>
<feature type="transmembrane region" description="Helical" evidence="2">
    <location>
        <begin position="94"/>
        <end position="117"/>
    </location>
</feature>
<dbReference type="Pfam" id="PF19877">
    <property type="entry name" value="DUF6350"/>
    <property type="match status" value="1"/>
</dbReference>
<dbReference type="Proteomes" id="UP001597417">
    <property type="component" value="Unassembled WGS sequence"/>
</dbReference>
<feature type="transmembrane region" description="Helical" evidence="2">
    <location>
        <begin position="333"/>
        <end position="355"/>
    </location>
</feature>
<sequence length="399" mass="39841">AALGPLAAGYAAVAALLALITAIASVATFSVGGVLRAAAPGWLAAYQVPITIAGRPLGVLPLLLTAGMCVLVARSAAHAAERLGCREPGQAVGLVAWTTAAHALFGVVIALFCRGTTVVAEPLTAFLVPGAVAAVCATVGIARPCGLVDSARKNLDPMALRGLRAGALGLAGLAAVGTLVFTMSLVFSLPTVAHLFTTTARGFGSGTGMLLLSLGYLPNAIVSALSFAVGPGFSMGSVSVGVFSFTGGVMPAMPLLGMVPEHGARWWPALMVLPAGVGALVGWSLRNSHQKPLGRLRMVVIAGAVVGFGCVLLGAVAGGRLGSGAFNPVSVPAGLMSAIAFGWIVVPGGLMACLAGPRPVKAPRTANESVPAAETDDGESPEPEGDQRPPESPEPEEPS</sequence>
<feature type="region of interest" description="Disordered" evidence="1">
    <location>
        <begin position="361"/>
        <end position="399"/>
    </location>
</feature>
<feature type="transmembrane region" description="Helical" evidence="2">
    <location>
        <begin position="123"/>
        <end position="142"/>
    </location>
</feature>
<feature type="transmembrane region" description="Helical" evidence="2">
    <location>
        <begin position="163"/>
        <end position="189"/>
    </location>
</feature>
<protein>
    <submittedName>
        <fullName evidence="3">DUF6350 family protein</fullName>
    </submittedName>
</protein>
<feature type="transmembrane region" description="Helical" evidence="2">
    <location>
        <begin position="52"/>
        <end position="73"/>
    </location>
</feature>
<feature type="transmembrane region" description="Helical" evidence="2">
    <location>
        <begin position="209"/>
        <end position="228"/>
    </location>
</feature>
<feature type="transmembrane region" description="Helical" evidence="2">
    <location>
        <begin position="298"/>
        <end position="321"/>
    </location>
</feature>
<feature type="transmembrane region" description="Helical" evidence="2">
    <location>
        <begin position="266"/>
        <end position="286"/>
    </location>
</feature>
<dbReference type="EMBL" id="JBHUKR010000022">
    <property type="protein sequence ID" value="MFD2421513.1"/>
    <property type="molecule type" value="Genomic_DNA"/>
</dbReference>
<feature type="non-terminal residue" evidence="3">
    <location>
        <position position="1"/>
    </location>
</feature>
<keyword evidence="2" id="KW-0472">Membrane</keyword>
<comment type="caution">
    <text evidence="3">The sequence shown here is derived from an EMBL/GenBank/DDBJ whole genome shotgun (WGS) entry which is preliminary data.</text>
</comment>
<gene>
    <name evidence="3" type="ORF">ACFSXZ_34805</name>
</gene>
<feature type="transmembrane region" description="Helical" evidence="2">
    <location>
        <begin position="240"/>
        <end position="260"/>
    </location>
</feature>